<feature type="compositionally biased region" description="Basic residues" evidence="4">
    <location>
        <begin position="159"/>
        <end position="180"/>
    </location>
</feature>
<dbReference type="GO" id="GO:0004867">
    <property type="term" value="F:serine-type endopeptidase inhibitor activity"/>
    <property type="evidence" value="ECO:0007669"/>
    <property type="project" value="UniProtKB-KW"/>
</dbReference>
<evidence type="ECO:0000313" key="7">
    <source>
        <dbReference type="Proteomes" id="UP000035682"/>
    </source>
</evidence>
<organism evidence="6">
    <name type="scientific">Strongyloides ratti</name>
    <name type="common">Parasitic roundworm</name>
    <dbReference type="NCBI Taxonomy" id="34506"/>
    <lineage>
        <taxon>Eukaryota</taxon>
        <taxon>Metazoa</taxon>
        <taxon>Ecdysozoa</taxon>
        <taxon>Nematoda</taxon>
        <taxon>Chromadorea</taxon>
        <taxon>Rhabditida</taxon>
        <taxon>Tylenchina</taxon>
        <taxon>Panagrolaimomorpha</taxon>
        <taxon>Strongyloidoidea</taxon>
        <taxon>Strongyloididae</taxon>
        <taxon>Strongyloides</taxon>
    </lineage>
</organism>
<dbReference type="InterPro" id="IPR051368">
    <property type="entry name" value="SerProtInhib-TIL_Domain"/>
</dbReference>
<gene>
    <name evidence="6 8 9" type="ORF">SRAE_1000260300</name>
</gene>
<dbReference type="EMBL" id="LN609528">
    <property type="protein sequence ID" value="CEF64349.1"/>
    <property type="molecule type" value="Genomic_DNA"/>
</dbReference>
<feature type="domain" description="TIL" evidence="5">
    <location>
        <begin position="68"/>
        <end position="122"/>
    </location>
</feature>
<feature type="region of interest" description="Disordered" evidence="4">
    <location>
        <begin position="121"/>
        <end position="204"/>
    </location>
</feature>
<evidence type="ECO:0000256" key="1">
    <source>
        <dbReference type="ARBA" id="ARBA00022690"/>
    </source>
</evidence>
<evidence type="ECO:0000313" key="8">
    <source>
        <dbReference type="WBParaSite" id="SRAE_1000260300.1"/>
    </source>
</evidence>
<dbReference type="Pfam" id="PF01826">
    <property type="entry name" value="TIL"/>
    <property type="match status" value="3"/>
</dbReference>
<feature type="domain" description="TIL" evidence="5">
    <location>
        <begin position="210"/>
        <end position="265"/>
    </location>
</feature>
<evidence type="ECO:0000256" key="2">
    <source>
        <dbReference type="ARBA" id="ARBA00022900"/>
    </source>
</evidence>
<dbReference type="OrthoDB" id="5787437at2759"/>
<feature type="compositionally biased region" description="Low complexity" evidence="4">
    <location>
        <begin position="181"/>
        <end position="200"/>
    </location>
</feature>
<evidence type="ECO:0000256" key="3">
    <source>
        <dbReference type="ARBA" id="ARBA00023157"/>
    </source>
</evidence>
<dbReference type="CTD" id="36376714"/>
<dbReference type="STRING" id="34506.A0A090MWV6"/>
<dbReference type="AlphaFoldDB" id="A0A090MWV6"/>
<dbReference type="WBParaSite" id="SRAE_1000260300.1">
    <property type="protein sequence ID" value="SRAE_1000260300.1"/>
    <property type="gene ID" value="WBGene00259219"/>
</dbReference>
<keyword evidence="3" id="KW-1015">Disulfide bond</keyword>
<dbReference type="WormBase" id="SRAE_1000260300">
    <property type="protein sequence ID" value="SRP02879"/>
    <property type="gene ID" value="WBGene00259219"/>
</dbReference>
<dbReference type="PANTHER" id="PTHR23259:SF70">
    <property type="entry name" value="ACCESSORY GLAND PROTEIN ACP62F-RELATED"/>
    <property type="match status" value="1"/>
</dbReference>
<dbReference type="SUPFAM" id="SSF57567">
    <property type="entry name" value="Serine protease inhibitors"/>
    <property type="match status" value="3"/>
</dbReference>
<feature type="domain" description="TIL" evidence="5">
    <location>
        <begin position="2"/>
        <end position="48"/>
    </location>
</feature>
<dbReference type="GeneID" id="36376714"/>
<protein>
    <submittedName>
        <fullName evidence="6 8">Trypsin Inhibitor-like, cysteine rich domain-containing protein</fullName>
    </submittedName>
</protein>
<keyword evidence="7" id="KW-1185">Reference proteome</keyword>
<reference evidence="6 7" key="1">
    <citation type="submission" date="2014-09" db="EMBL/GenBank/DDBJ databases">
        <authorList>
            <person name="Martin A.A."/>
        </authorList>
    </citation>
    <scope>NUCLEOTIDE SEQUENCE</scope>
    <source>
        <strain evidence="7">ED321</strain>
        <strain evidence="6">ED321 Heterogonic</strain>
    </source>
</reference>
<name>A0A090MWV6_STRRB</name>
<evidence type="ECO:0000313" key="6">
    <source>
        <dbReference type="EMBL" id="CEF64349.1"/>
    </source>
</evidence>
<sequence length="281" mass="31221">MNCVSPCPPRCSESIGTTCFTKCTHGGCECRHPFALDDNNNCILRRDCPTKTITTIIPRPTPTKKPTCSGNLVYSKCRQRCETKCSDKSQRKCGVNCKSPGCECKYPFVRDSKNNCIHKSKCPSKPKPKPTTTTSTTTTTVTTTTTTTEMTTPKPTTKPTKKPTTKRTTTKKPTTKKPTTKKPTTTKKTTTKKPTTTTKTTTKKPSGKQCPTNMEYSECPSKCVRKCLCEEDRCNCKKSGCGKAGCICKKGYILYLGKCITEEKCKTLEENFDIYSNDLFY</sequence>
<dbReference type="InterPro" id="IPR036084">
    <property type="entry name" value="Ser_inhib-like_sf"/>
</dbReference>
<keyword evidence="1" id="KW-0646">Protease inhibitor</keyword>
<evidence type="ECO:0000313" key="9">
    <source>
        <dbReference type="WormBase" id="SRAE_1000260300"/>
    </source>
</evidence>
<keyword evidence="2" id="KW-0722">Serine protease inhibitor</keyword>
<evidence type="ECO:0000259" key="5">
    <source>
        <dbReference type="Pfam" id="PF01826"/>
    </source>
</evidence>
<evidence type="ECO:0000256" key="4">
    <source>
        <dbReference type="SAM" id="MobiDB-lite"/>
    </source>
</evidence>
<dbReference type="Gene3D" id="2.10.25.10">
    <property type="entry name" value="Laminin"/>
    <property type="match status" value="3"/>
</dbReference>
<dbReference type="OMA" id="GKCSPGL"/>
<proteinExistence type="predicted"/>
<reference evidence="8" key="2">
    <citation type="submission" date="2020-12" db="UniProtKB">
        <authorList>
            <consortium name="WormBaseParasite"/>
        </authorList>
    </citation>
    <scope>IDENTIFICATION</scope>
</reference>
<dbReference type="InterPro" id="IPR002919">
    <property type="entry name" value="TIL_dom"/>
</dbReference>
<accession>A0A090MWV6</accession>
<dbReference type="PANTHER" id="PTHR23259">
    <property type="entry name" value="RIDDLE"/>
    <property type="match status" value="1"/>
</dbReference>
<dbReference type="Proteomes" id="UP000035682">
    <property type="component" value="Unplaced"/>
</dbReference>
<dbReference type="RefSeq" id="XP_024503550.1">
    <property type="nucleotide sequence ID" value="XM_024649700.1"/>
</dbReference>
<feature type="compositionally biased region" description="Low complexity" evidence="4">
    <location>
        <begin position="130"/>
        <end position="158"/>
    </location>
</feature>